<name>A0ABS3HRL5_9ENTE</name>
<dbReference type="Proteomes" id="UP000664857">
    <property type="component" value="Unassembled WGS sequence"/>
</dbReference>
<dbReference type="PROSITE" id="PS51186">
    <property type="entry name" value="GNAT"/>
    <property type="match status" value="1"/>
</dbReference>
<accession>A0ABS3HRL5</accession>
<evidence type="ECO:0000313" key="3">
    <source>
        <dbReference type="Proteomes" id="UP000664857"/>
    </source>
</evidence>
<dbReference type="Pfam" id="PF00583">
    <property type="entry name" value="Acetyltransf_1"/>
    <property type="match status" value="1"/>
</dbReference>
<dbReference type="InterPro" id="IPR000182">
    <property type="entry name" value="GNAT_dom"/>
</dbReference>
<keyword evidence="3" id="KW-1185">Reference proteome</keyword>
<dbReference type="SUPFAM" id="SSF55729">
    <property type="entry name" value="Acyl-CoA N-acyltransferases (Nat)"/>
    <property type="match status" value="1"/>
</dbReference>
<evidence type="ECO:0000259" key="1">
    <source>
        <dbReference type="PROSITE" id="PS51186"/>
    </source>
</evidence>
<dbReference type="EMBL" id="JAFLVX010000014">
    <property type="protein sequence ID" value="MBO0476397.1"/>
    <property type="molecule type" value="Genomic_DNA"/>
</dbReference>
<comment type="caution">
    <text evidence="2">The sequence shown here is derived from an EMBL/GenBank/DDBJ whole genome shotgun (WGS) entry which is preliminary data.</text>
</comment>
<proteinExistence type="predicted"/>
<sequence length="173" mass="20516">MTVRIAKQEDFNVLDEALKETAKRLKRKGSTQWAHILTNEEASTLKMRLSKGEVLIIEEGPYMVGMCYLYEEPNEWDYSLWQKETESGNYYLHKVVVRDLFVGKQYGQKILKEVINWVKSHQGQRILLDCKADVAYLNEFYQKSGFKFVSSRYKGEFEELFADFNLYEYLIHQ</sequence>
<dbReference type="RefSeq" id="WP_206965381.1">
    <property type="nucleotide sequence ID" value="NZ_JAFLVX010000014.1"/>
</dbReference>
<gene>
    <name evidence="2" type="ORF">DOK76_04900</name>
</gene>
<evidence type="ECO:0000313" key="2">
    <source>
        <dbReference type="EMBL" id="MBO0476397.1"/>
    </source>
</evidence>
<reference evidence="2 3" key="1">
    <citation type="submission" date="2021-03" db="EMBL/GenBank/DDBJ databases">
        <title>Enterococcal diversity collection.</title>
        <authorList>
            <person name="Gilmore M.S."/>
            <person name="Schwartzman J."/>
            <person name="Van Tyne D."/>
            <person name="Martin M."/>
            <person name="Earl A.M."/>
            <person name="Manson A.L."/>
            <person name="Straub T."/>
            <person name="Salamzade R."/>
            <person name="Saavedra J."/>
            <person name="Lebreton F."/>
            <person name="Prichula J."/>
            <person name="Schaufler K."/>
            <person name="Gaca A."/>
            <person name="Sgardioli B."/>
            <person name="Wagenaar J."/>
            <person name="Strong T."/>
        </authorList>
    </citation>
    <scope>NUCLEOTIDE SEQUENCE [LARGE SCALE GENOMIC DNA]</scope>
    <source>
        <strain evidence="2 3">DIV0080</strain>
    </source>
</reference>
<protein>
    <submittedName>
        <fullName evidence="2">GNAT family N-acetyltransferase</fullName>
    </submittedName>
</protein>
<dbReference type="InterPro" id="IPR016181">
    <property type="entry name" value="Acyl_CoA_acyltransferase"/>
</dbReference>
<feature type="domain" description="N-acetyltransferase" evidence="1">
    <location>
        <begin position="1"/>
        <end position="167"/>
    </location>
</feature>
<dbReference type="Gene3D" id="3.40.630.30">
    <property type="match status" value="1"/>
</dbReference>
<organism evidence="2 3">
    <name type="scientific">Candidatus Vagococcus giribetii</name>
    <dbReference type="NCBI Taxonomy" id="2230876"/>
    <lineage>
        <taxon>Bacteria</taxon>
        <taxon>Bacillati</taxon>
        <taxon>Bacillota</taxon>
        <taxon>Bacilli</taxon>
        <taxon>Lactobacillales</taxon>
        <taxon>Enterococcaceae</taxon>
        <taxon>Vagococcus</taxon>
    </lineage>
</organism>